<evidence type="ECO:0000256" key="1">
    <source>
        <dbReference type="ARBA" id="ARBA00023015"/>
    </source>
</evidence>
<evidence type="ECO:0000313" key="5">
    <source>
        <dbReference type="EMBL" id="MBC6489350.1"/>
    </source>
</evidence>
<dbReference type="SUPFAM" id="SSF51182">
    <property type="entry name" value="RmlC-like cupins"/>
    <property type="match status" value="1"/>
</dbReference>
<dbReference type="InterPro" id="IPR011051">
    <property type="entry name" value="RmlC_Cupin_sf"/>
</dbReference>
<dbReference type="InterPro" id="IPR020449">
    <property type="entry name" value="Tscrpt_reg_AraC-type_HTH"/>
</dbReference>
<dbReference type="PANTHER" id="PTHR43280:SF27">
    <property type="entry name" value="TRANSCRIPTIONAL REGULATOR MTLR"/>
    <property type="match status" value="1"/>
</dbReference>
<dbReference type="PRINTS" id="PR00032">
    <property type="entry name" value="HTHARAC"/>
</dbReference>
<keyword evidence="1" id="KW-0805">Transcription regulation</keyword>
<evidence type="ECO:0000256" key="2">
    <source>
        <dbReference type="ARBA" id="ARBA00023125"/>
    </source>
</evidence>
<evidence type="ECO:0000313" key="6">
    <source>
        <dbReference type="Proteomes" id="UP000765802"/>
    </source>
</evidence>
<dbReference type="SMART" id="SM00342">
    <property type="entry name" value="HTH_ARAC"/>
    <property type="match status" value="1"/>
</dbReference>
<dbReference type="SUPFAM" id="SSF46689">
    <property type="entry name" value="Homeodomain-like"/>
    <property type="match status" value="2"/>
</dbReference>
<dbReference type="PANTHER" id="PTHR43280">
    <property type="entry name" value="ARAC-FAMILY TRANSCRIPTIONAL REGULATOR"/>
    <property type="match status" value="1"/>
</dbReference>
<accession>A0ABR7M2W4</accession>
<sequence>MKILQTEIAVKHNSLFTVMERDESFFSSPLHVHPEIELVYIRESHGKRIVGNLIESFEPGDMVLIGPSLPHIWINDDCYVNGQTSKRARAIVVYFHPCLFESGLFSLPEAQNIRQLLLQSKSGIFIQHNTRQLIASRMESLLEKKGFDKVMGLLEILHLLSQSTDLVHINSEELLNHENKAEKDRLCDVYRYVNDNFRSDIQLKDVAGLTNLTPQSFCRLFKKRNKIHFVEYLNQVRISNACKLLLNSDWTISEIAYNCGYKTISNFNKLFKETTGHSPKKYREQAMKGTIAE</sequence>
<evidence type="ECO:0000256" key="3">
    <source>
        <dbReference type="ARBA" id="ARBA00023163"/>
    </source>
</evidence>
<dbReference type="InterPro" id="IPR009057">
    <property type="entry name" value="Homeodomain-like_sf"/>
</dbReference>
<feature type="domain" description="HTH araC/xylS-type" evidence="4">
    <location>
        <begin position="187"/>
        <end position="285"/>
    </location>
</feature>
<name>A0ABR7M2W4_9BACT</name>
<dbReference type="InterPro" id="IPR014710">
    <property type="entry name" value="RmlC-like_jellyroll"/>
</dbReference>
<dbReference type="RefSeq" id="WP_187254716.1">
    <property type="nucleotide sequence ID" value="NZ_JBHULF010000006.1"/>
</dbReference>
<protein>
    <recommendedName>
        <fullName evidence="4">HTH araC/xylS-type domain-containing protein</fullName>
    </recommendedName>
</protein>
<organism evidence="5 6">
    <name type="scientific">Flavihumibacter stibioxidans</name>
    <dbReference type="NCBI Taxonomy" id="1834163"/>
    <lineage>
        <taxon>Bacteria</taxon>
        <taxon>Pseudomonadati</taxon>
        <taxon>Bacteroidota</taxon>
        <taxon>Chitinophagia</taxon>
        <taxon>Chitinophagales</taxon>
        <taxon>Chitinophagaceae</taxon>
        <taxon>Flavihumibacter</taxon>
    </lineage>
</organism>
<keyword evidence="2" id="KW-0238">DNA-binding</keyword>
<gene>
    <name evidence="5" type="ORF">BC349_00090</name>
</gene>
<dbReference type="Gene3D" id="2.60.120.10">
    <property type="entry name" value="Jelly Rolls"/>
    <property type="match status" value="1"/>
</dbReference>
<keyword evidence="3" id="KW-0804">Transcription</keyword>
<keyword evidence="6" id="KW-1185">Reference proteome</keyword>
<dbReference type="InterPro" id="IPR018060">
    <property type="entry name" value="HTH_AraC"/>
</dbReference>
<dbReference type="PROSITE" id="PS01124">
    <property type="entry name" value="HTH_ARAC_FAMILY_2"/>
    <property type="match status" value="1"/>
</dbReference>
<dbReference type="CDD" id="cd06976">
    <property type="entry name" value="cupin_MtlR-like_N"/>
    <property type="match status" value="1"/>
</dbReference>
<evidence type="ECO:0000259" key="4">
    <source>
        <dbReference type="PROSITE" id="PS01124"/>
    </source>
</evidence>
<comment type="caution">
    <text evidence="5">The sequence shown here is derived from an EMBL/GenBank/DDBJ whole genome shotgun (WGS) entry which is preliminary data.</text>
</comment>
<proteinExistence type="predicted"/>
<reference evidence="5 6" key="1">
    <citation type="submission" date="2016-07" db="EMBL/GenBank/DDBJ databases">
        <title>Genome analysis of Flavihumibacter stibioxidans YS-17.</title>
        <authorList>
            <person name="Shi K."/>
            <person name="Han Y."/>
            <person name="Wang G."/>
        </authorList>
    </citation>
    <scope>NUCLEOTIDE SEQUENCE [LARGE SCALE GENOMIC DNA]</scope>
    <source>
        <strain evidence="5 6">YS-17</strain>
    </source>
</reference>
<dbReference type="Proteomes" id="UP000765802">
    <property type="component" value="Unassembled WGS sequence"/>
</dbReference>
<dbReference type="InterPro" id="IPR018062">
    <property type="entry name" value="HTH_AraC-typ_CS"/>
</dbReference>
<dbReference type="Pfam" id="PF12833">
    <property type="entry name" value="HTH_18"/>
    <property type="match status" value="1"/>
</dbReference>
<dbReference type="Gene3D" id="1.10.10.60">
    <property type="entry name" value="Homeodomain-like"/>
    <property type="match status" value="2"/>
</dbReference>
<dbReference type="PROSITE" id="PS00041">
    <property type="entry name" value="HTH_ARAC_FAMILY_1"/>
    <property type="match status" value="1"/>
</dbReference>
<dbReference type="EMBL" id="MBUA01000001">
    <property type="protein sequence ID" value="MBC6489350.1"/>
    <property type="molecule type" value="Genomic_DNA"/>
</dbReference>